<dbReference type="GO" id="GO:0005634">
    <property type="term" value="C:nucleus"/>
    <property type="evidence" value="ECO:0007669"/>
    <property type="project" value="TreeGrafter"/>
</dbReference>
<dbReference type="EMBL" id="LSRX01000485">
    <property type="protein sequence ID" value="OLP95926.1"/>
    <property type="molecule type" value="Genomic_DNA"/>
</dbReference>
<feature type="region of interest" description="Disordered" evidence="7">
    <location>
        <begin position="712"/>
        <end position="780"/>
    </location>
</feature>
<dbReference type="Pfam" id="PF17846">
    <property type="entry name" value="XRN_M"/>
    <property type="match status" value="2"/>
</dbReference>
<dbReference type="InterPro" id="IPR006630">
    <property type="entry name" value="La_HTH"/>
</dbReference>
<dbReference type="Pfam" id="PF03159">
    <property type="entry name" value="XRN_N"/>
    <property type="match status" value="1"/>
</dbReference>
<evidence type="ECO:0000256" key="5">
    <source>
        <dbReference type="ARBA" id="ARBA00038299"/>
    </source>
</evidence>
<dbReference type="Pfam" id="PF05383">
    <property type="entry name" value="La"/>
    <property type="match status" value="1"/>
</dbReference>
<evidence type="ECO:0000259" key="8">
    <source>
        <dbReference type="PROSITE" id="PS50961"/>
    </source>
</evidence>
<evidence type="ECO:0000313" key="10">
    <source>
        <dbReference type="Proteomes" id="UP000186817"/>
    </source>
</evidence>
<dbReference type="GO" id="GO:0004534">
    <property type="term" value="F:5'-3' RNA exonuclease activity"/>
    <property type="evidence" value="ECO:0007669"/>
    <property type="project" value="TreeGrafter"/>
</dbReference>
<dbReference type="GO" id="GO:0000956">
    <property type="term" value="P:nuclear-transcribed mRNA catabolic process"/>
    <property type="evidence" value="ECO:0007669"/>
    <property type="project" value="TreeGrafter"/>
</dbReference>
<dbReference type="Proteomes" id="UP000186817">
    <property type="component" value="Unassembled WGS sequence"/>
</dbReference>
<dbReference type="InterPro" id="IPR041412">
    <property type="entry name" value="Xrn1_helical"/>
</dbReference>
<feature type="region of interest" description="Disordered" evidence="7">
    <location>
        <begin position="213"/>
        <end position="235"/>
    </location>
</feature>
<evidence type="ECO:0000256" key="7">
    <source>
        <dbReference type="SAM" id="MobiDB-lite"/>
    </source>
</evidence>
<comment type="similarity">
    <text evidence="5">Belongs to the 5'-3' exonuclease family.</text>
</comment>
<keyword evidence="4 6" id="KW-0694">RNA-binding</keyword>
<dbReference type="InterPro" id="IPR036388">
    <property type="entry name" value="WH-like_DNA-bd_sf"/>
</dbReference>
<feature type="compositionally biased region" description="Acidic residues" evidence="7">
    <location>
        <begin position="765"/>
        <end position="780"/>
    </location>
</feature>
<dbReference type="InterPro" id="IPR027073">
    <property type="entry name" value="5_3_exoribonuclease"/>
</dbReference>
<gene>
    <name evidence="9" type="primary">XRN2</name>
    <name evidence="9" type="ORF">AK812_SmicGene21884</name>
</gene>
<sequence length="1007" mass="111868">MGVPGFYRWAVRRVPHLRAKSTGPPYEFDNLYLDFNGVVHTCVNDWTLQEQEDYLFQLIEAQLAVLLSLVTPKVLLYVALDGVAPRAKMNQQRSRRFRKAQETDSDGIDAVIDVFDRNAITPGTPFMQRLSDRLRLWAASQAAVPDLQGLSIVISCDRDPGEGEHKIMEVIRSHPEHTHCLCSNDADLVFLGLVCESEHVYLLRTKPNYEKRVRTGPSQEAADVQEAPDSDALPVPEPAALAGPMAEDYEMLSIVALRAWLSSQFPDCLPNRLLADFVAMCCLVGNDFLPHIAAVDIYDGGLDKLLAAYYQLKPAVNGYLTTADLTLDLPRWRGLLETVAQEEAEILLDMLGLGWGPKQLPYRGPGPPSSNWDGLSVIVSLVPRKATAAQLSAAMSKQGCIVKSVHQLKQSRGPSSWLVCFAEPASAVRTLVATRRIETQRLQVTWAVPSGLQFEESPPEPAEAVNWREELNRSVRESFEYWLGPENLPNDAFLRRHVRQRRDRYVPLRVFVMFRRLRVWMQDLAQLAQVLASSELLEIWGEGRQAWVRHKVDHSRRPDESEDQVERQTACLELLAARRCVDAVLMLRPEYYARYGGPVASGSPSADNIAAVEHHRSVAFLTGIEWVLHYYVRGCRSWSWFYPAHYPPLCAGLASVQGPLPAPPLDAPVAPELMLFDTRSGACIPLPNVGPCSSSFAPPAAPYAPMFVKTPAGGVQKQRARKEKSGRSSRRGTSKQETIEENAVPDPVPPPQKQGRLSQRVTNEREEDSPPDWGDDLPDTMAEDVELPAAMVPPVEDNSTSTWPWGKEGGEVRVSYAMVAPQVAALIDWFGTLEQANIAVHVQLPPILTPLREVLNEILSGNPGGTSQWAKLIAVTEALETLLMGNSLTHPANVISLDCGAGDSTLMHTEAAPEWYRAVETLRSLLRQVRTWPPHMLPTIREAAMNLVRGIAAVTPEEVAGGETQWQPEPWWYQDLVMPTMLEAQEVGLLVQQTLVCTVAGGDLYLY</sequence>
<dbReference type="InterPro" id="IPR036390">
    <property type="entry name" value="WH_DNA-bd_sf"/>
</dbReference>
<dbReference type="PANTHER" id="PTHR12341">
    <property type="entry name" value="5'-&gt;3' EXORIBONUCLEASE"/>
    <property type="match status" value="1"/>
</dbReference>
<feature type="domain" description="HTH La-type RNA-binding" evidence="8">
    <location>
        <begin position="465"/>
        <end position="556"/>
    </location>
</feature>
<dbReference type="PANTHER" id="PTHR12341:SF7">
    <property type="entry name" value="5'-3' EXORIBONUCLEASE 1"/>
    <property type="match status" value="1"/>
</dbReference>
<protein>
    <submittedName>
        <fullName evidence="9">5'-3' exoribonuclease 2</fullName>
    </submittedName>
</protein>
<keyword evidence="2" id="KW-0378">Hydrolase</keyword>
<proteinExistence type="inferred from homology"/>
<dbReference type="PROSITE" id="PS50961">
    <property type="entry name" value="HTH_LA"/>
    <property type="match status" value="1"/>
</dbReference>
<keyword evidence="3" id="KW-0269">Exonuclease</keyword>
<evidence type="ECO:0000256" key="2">
    <source>
        <dbReference type="ARBA" id="ARBA00022801"/>
    </source>
</evidence>
<comment type="caution">
    <text evidence="9">The sequence shown here is derived from an EMBL/GenBank/DDBJ whole genome shotgun (WGS) entry which is preliminary data.</text>
</comment>
<dbReference type="InterPro" id="IPR004859">
    <property type="entry name" value="Xrn1_N"/>
</dbReference>
<evidence type="ECO:0000256" key="1">
    <source>
        <dbReference type="ARBA" id="ARBA00022722"/>
    </source>
</evidence>
<evidence type="ECO:0000256" key="3">
    <source>
        <dbReference type="ARBA" id="ARBA00022839"/>
    </source>
</evidence>
<evidence type="ECO:0000313" key="9">
    <source>
        <dbReference type="EMBL" id="OLP95926.1"/>
    </source>
</evidence>
<dbReference type="Gene3D" id="3.40.50.12390">
    <property type="match status" value="2"/>
</dbReference>
<evidence type="ECO:0000256" key="6">
    <source>
        <dbReference type="PROSITE-ProRule" id="PRU00332"/>
    </source>
</evidence>
<keyword evidence="10" id="KW-1185">Reference proteome</keyword>
<evidence type="ECO:0000256" key="4">
    <source>
        <dbReference type="ARBA" id="ARBA00022884"/>
    </source>
</evidence>
<reference evidence="9 10" key="1">
    <citation type="submission" date="2016-02" db="EMBL/GenBank/DDBJ databases">
        <title>Genome analysis of coral dinoflagellate symbionts highlights evolutionary adaptations to a symbiotic lifestyle.</title>
        <authorList>
            <person name="Aranda M."/>
            <person name="Li Y."/>
            <person name="Liew Y.J."/>
            <person name="Baumgarten S."/>
            <person name="Simakov O."/>
            <person name="Wilson M."/>
            <person name="Piel J."/>
            <person name="Ashoor H."/>
            <person name="Bougouffa S."/>
            <person name="Bajic V.B."/>
            <person name="Ryu T."/>
            <person name="Ravasi T."/>
            <person name="Bayer T."/>
            <person name="Micklem G."/>
            <person name="Kim H."/>
            <person name="Bhak J."/>
            <person name="Lajeunesse T.C."/>
            <person name="Voolstra C.R."/>
        </authorList>
    </citation>
    <scope>NUCLEOTIDE SEQUENCE [LARGE SCALE GENOMIC DNA]</scope>
    <source>
        <strain evidence="9 10">CCMP2467</strain>
    </source>
</reference>
<dbReference type="OMA" id="NNIFQRR"/>
<accession>A0A1Q9DL65</accession>
<dbReference type="GO" id="GO:0003723">
    <property type="term" value="F:RNA binding"/>
    <property type="evidence" value="ECO:0007669"/>
    <property type="project" value="UniProtKB-UniRule"/>
</dbReference>
<dbReference type="SMART" id="SM00715">
    <property type="entry name" value="LA"/>
    <property type="match status" value="1"/>
</dbReference>
<dbReference type="CDD" id="cd18673">
    <property type="entry name" value="PIN_XRN1-2-like"/>
    <property type="match status" value="1"/>
</dbReference>
<name>A0A1Q9DL65_SYMMI</name>
<feature type="compositionally biased region" description="Basic residues" evidence="7">
    <location>
        <begin position="718"/>
        <end position="733"/>
    </location>
</feature>
<dbReference type="AlphaFoldDB" id="A0A1Q9DL65"/>
<dbReference type="OrthoDB" id="429467at2759"/>
<keyword evidence="1" id="KW-0540">Nuclease</keyword>
<organism evidence="9 10">
    <name type="scientific">Symbiodinium microadriaticum</name>
    <name type="common">Dinoflagellate</name>
    <name type="synonym">Zooxanthella microadriatica</name>
    <dbReference type="NCBI Taxonomy" id="2951"/>
    <lineage>
        <taxon>Eukaryota</taxon>
        <taxon>Sar</taxon>
        <taxon>Alveolata</taxon>
        <taxon>Dinophyceae</taxon>
        <taxon>Suessiales</taxon>
        <taxon>Symbiodiniaceae</taxon>
        <taxon>Symbiodinium</taxon>
    </lineage>
</organism>
<dbReference type="Gene3D" id="1.10.10.10">
    <property type="entry name" value="Winged helix-like DNA-binding domain superfamily/Winged helix DNA-binding domain"/>
    <property type="match status" value="1"/>
</dbReference>
<dbReference type="SUPFAM" id="SSF46785">
    <property type="entry name" value="Winged helix' DNA-binding domain"/>
    <property type="match status" value="1"/>
</dbReference>